<evidence type="ECO:0000259" key="5">
    <source>
        <dbReference type="PROSITE" id="PS51999"/>
    </source>
</evidence>
<dbReference type="PANTHER" id="PTHR33680:SF1">
    <property type="entry name" value="OS05G0489500 PROTEIN"/>
    <property type="match status" value="1"/>
</dbReference>
<dbReference type="GO" id="GO:0008270">
    <property type="term" value="F:zinc ion binding"/>
    <property type="evidence" value="ECO:0007669"/>
    <property type="project" value="UniProtKB-KW"/>
</dbReference>
<accession>A0AAX6GNW5</accession>
<evidence type="ECO:0000313" key="7">
    <source>
        <dbReference type="Proteomes" id="UP001140949"/>
    </source>
</evidence>
<organism evidence="6 7">
    <name type="scientific">Iris pallida</name>
    <name type="common">Sweet iris</name>
    <dbReference type="NCBI Taxonomy" id="29817"/>
    <lineage>
        <taxon>Eukaryota</taxon>
        <taxon>Viridiplantae</taxon>
        <taxon>Streptophyta</taxon>
        <taxon>Embryophyta</taxon>
        <taxon>Tracheophyta</taxon>
        <taxon>Spermatophyta</taxon>
        <taxon>Magnoliopsida</taxon>
        <taxon>Liliopsida</taxon>
        <taxon>Asparagales</taxon>
        <taxon>Iridaceae</taxon>
        <taxon>Iridoideae</taxon>
        <taxon>Irideae</taxon>
        <taxon>Iris</taxon>
    </lineage>
</organism>
<dbReference type="GO" id="GO:0003677">
    <property type="term" value="F:DNA binding"/>
    <property type="evidence" value="ECO:0007669"/>
    <property type="project" value="UniProtKB-KW"/>
</dbReference>
<protein>
    <submittedName>
        <fullName evidence="6">DNA-binding protein HEXBP</fullName>
    </submittedName>
</protein>
<keyword evidence="1" id="KW-0479">Metal-binding</keyword>
<proteinExistence type="predicted"/>
<comment type="caution">
    <text evidence="6">The sequence shown here is derived from an EMBL/GenBank/DDBJ whole genome shotgun (WGS) entry which is preliminary data.</text>
</comment>
<evidence type="ECO:0000256" key="1">
    <source>
        <dbReference type="ARBA" id="ARBA00022723"/>
    </source>
</evidence>
<gene>
    <name evidence="6" type="ORF">M6B38_354235</name>
</gene>
<keyword evidence="7" id="KW-1185">Reference proteome</keyword>
<keyword evidence="2 4" id="KW-0863">Zinc-finger</keyword>
<dbReference type="AlphaFoldDB" id="A0AAX6GNW5"/>
<dbReference type="Pfam" id="PF06839">
    <property type="entry name" value="Zn_ribbon_GRF"/>
    <property type="match status" value="1"/>
</dbReference>
<dbReference type="EMBL" id="JANAVB010017598">
    <property type="protein sequence ID" value="KAJ6830410.1"/>
    <property type="molecule type" value="Genomic_DNA"/>
</dbReference>
<feature type="domain" description="GRF-type" evidence="5">
    <location>
        <begin position="105"/>
        <end position="150"/>
    </location>
</feature>
<dbReference type="InterPro" id="IPR010666">
    <property type="entry name" value="Znf_GRF"/>
</dbReference>
<evidence type="ECO:0000256" key="2">
    <source>
        <dbReference type="ARBA" id="ARBA00022771"/>
    </source>
</evidence>
<dbReference type="PROSITE" id="PS51999">
    <property type="entry name" value="ZF_GRF"/>
    <property type="match status" value="2"/>
</dbReference>
<sequence length="208" mass="23749">MNSLLPKKKKNLLQEGSSSSPSCSLFSELFFSELFLYRTGSQMAQNETTEVEWDLAKISCYCEVTSMCKLLTANTPLNRGRKFLKCAKENDGCDFWCWADELRFCRCKAGFCKIRTSKMPMSLGQKFYCCPSSTSRKNPGCEYIEWMQKSKASKMKKKLVDDGATTSSGQDNDIMKEILLEVEIEHRVAQRQVEVYGSFLKKFGGFKI</sequence>
<feature type="domain" description="GRF-type" evidence="5">
    <location>
        <begin position="60"/>
        <end position="102"/>
    </location>
</feature>
<dbReference type="Proteomes" id="UP001140949">
    <property type="component" value="Unassembled WGS sequence"/>
</dbReference>
<evidence type="ECO:0000313" key="6">
    <source>
        <dbReference type="EMBL" id="KAJ6830410.1"/>
    </source>
</evidence>
<keyword evidence="6" id="KW-0238">DNA-binding</keyword>
<reference evidence="6" key="2">
    <citation type="submission" date="2023-04" db="EMBL/GenBank/DDBJ databases">
        <authorList>
            <person name="Bruccoleri R.E."/>
            <person name="Oakeley E.J."/>
            <person name="Faust A.-M."/>
            <person name="Dessus-Babus S."/>
            <person name="Altorfer M."/>
            <person name="Burckhardt D."/>
            <person name="Oertli M."/>
            <person name="Naumann U."/>
            <person name="Petersen F."/>
            <person name="Wong J."/>
        </authorList>
    </citation>
    <scope>NUCLEOTIDE SEQUENCE</scope>
    <source>
        <strain evidence="6">GSM-AAB239-AS_SAM_17_03QT</strain>
        <tissue evidence="6">Leaf</tissue>
    </source>
</reference>
<name>A0AAX6GNW5_IRIPA</name>
<keyword evidence="3" id="KW-0862">Zinc</keyword>
<reference evidence="6" key="1">
    <citation type="journal article" date="2023" name="GigaByte">
        <title>Genome assembly of the bearded iris, Iris pallida Lam.</title>
        <authorList>
            <person name="Bruccoleri R.E."/>
            <person name="Oakeley E.J."/>
            <person name="Faust A.M.E."/>
            <person name="Altorfer M."/>
            <person name="Dessus-Babus S."/>
            <person name="Burckhardt D."/>
            <person name="Oertli M."/>
            <person name="Naumann U."/>
            <person name="Petersen F."/>
            <person name="Wong J."/>
        </authorList>
    </citation>
    <scope>NUCLEOTIDE SEQUENCE</scope>
    <source>
        <strain evidence="6">GSM-AAB239-AS_SAM_17_03QT</strain>
    </source>
</reference>
<evidence type="ECO:0000256" key="3">
    <source>
        <dbReference type="ARBA" id="ARBA00022833"/>
    </source>
</evidence>
<evidence type="ECO:0000256" key="4">
    <source>
        <dbReference type="PROSITE-ProRule" id="PRU01343"/>
    </source>
</evidence>
<dbReference type="PANTHER" id="PTHR33680">
    <property type="entry name" value="OS07G0190500 PROTEIN"/>
    <property type="match status" value="1"/>
</dbReference>